<dbReference type="GO" id="GO:0004222">
    <property type="term" value="F:metalloendopeptidase activity"/>
    <property type="evidence" value="ECO:0007669"/>
    <property type="project" value="InterPro"/>
</dbReference>
<evidence type="ECO:0000313" key="14">
    <source>
        <dbReference type="Proteomes" id="UP000273405"/>
    </source>
</evidence>
<dbReference type="PANTHER" id="PTHR33794:SF1">
    <property type="entry name" value="BACILLOLYSIN"/>
    <property type="match status" value="1"/>
</dbReference>
<accession>A0A3A8NCX6</accession>
<feature type="domain" description="FTP" evidence="12">
    <location>
        <begin position="73"/>
        <end position="113"/>
    </location>
</feature>
<feature type="domain" description="Peptidase M4" evidence="10">
    <location>
        <begin position="223"/>
        <end position="361"/>
    </location>
</feature>
<feature type="signal peptide" evidence="9">
    <location>
        <begin position="1"/>
        <end position="25"/>
    </location>
</feature>
<dbReference type="CDD" id="cd09597">
    <property type="entry name" value="M4_TLP"/>
    <property type="match status" value="1"/>
</dbReference>
<evidence type="ECO:0000259" key="10">
    <source>
        <dbReference type="Pfam" id="PF01447"/>
    </source>
</evidence>
<feature type="chain" id="PRO_5017194826" evidence="9">
    <location>
        <begin position="26"/>
        <end position="782"/>
    </location>
</feature>
<keyword evidence="4 9" id="KW-0732">Signal</keyword>
<dbReference type="Gene3D" id="1.10.390.10">
    <property type="entry name" value="Neutral Protease Domain 2"/>
    <property type="match status" value="1"/>
</dbReference>
<gene>
    <name evidence="13" type="ORF">D7X12_16245</name>
</gene>
<dbReference type="Gene3D" id="3.10.450.40">
    <property type="match status" value="1"/>
</dbReference>
<sequence length="782" mass="82407">MKPTRRNPTLAAALPLILAAGSASAASRVDLQQQDLGVIRQQRAAIAVTDREPARHAQALGLDADSHLVLLESVSDHGVRNHRYQQTFRGLPIFGEHVIVNEDANGELRALFGRKVAGLEREISEGAPRLSAARALDIAKEASLGSRVRTMVATDESSRLMIFIDDDGRAHKAYVVSYFADTFGGGSPTRPMVIVDAEDGRVLQQWENLQHVLIGTGPGGNLKTGQYEYGTNYGYMDVAQSGTTCTMSNANVQTVNLNGGTSGSTPFSYVCPRNTVKNINGAYSPLNDAHYFGSVIFNMYQAYVGKAPLTFQLTMRVHYATGYENAFWNGSAMTFGDGASTFYPLVSLDVASHEVSHGFTEQNSGLIYSGQSGGINEAYSDIAGEAAEYYMRGGNDFLVGADIFKSSGALRYMSNPPLDGSSIGHASNYYNGMDVHYSSGVYNKAFYLLATRAGWNTQRAFQVFARANDLYWTPSTDFNQGACGVQTAAQDYGYNVSDVASAFASVGVACGGGAVELFRQTDTSGKLTIAVFERYSTASASVNTNFAVTVPSDFVVIGGGGEGKEAPAGNLLTASYPDSGLTSWLVSTKQHIDTDPVQVRAWAIGLKVAGLTPAQLRSYLTVSSATSASVAHPDVTASLPAGYVLVGGGIKVNWSGAGNMATASAPSTSTSWRVRSKDHINSSPATAQAYAIGISSSIPGVGTIGNVINGGTSSVVAHPSYTVGLTSGYALSGCGAFVNWSGSGNLLWRIKPVNSGCAVASKDHVESSPASISGYTIGLRAF</sequence>
<keyword evidence="3" id="KW-0479">Metal-binding</keyword>
<dbReference type="PRINTS" id="PR00730">
    <property type="entry name" value="THERMOLYSIN"/>
</dbReference>
<dbReference type="GO" id="GO:0006508">
    <property type="term" value="P:proteolysis"/>
    <property type="evidence" value="ECO:0007669"/>
    <property type="project" value="UniProtKB-KW"/>
</dbReference>
<dbReference type="InterPro" id="IPR023612">
    <property type="entry name" value="Peptidase_M4"/>
</dbReference>
<dbReference type="OrthoDB" id="5378341at2"/>
<dbReference type="InterPro" id="IPR013856">
    <property type="entry name" value="Peptidase_M4_domain"/>
</dbReference>
<dbReference type="GO" id="GO:0046872">
    <property type="term" value="F:metal ion binding"/>
    <property type="evidence" value="ECO:0007669"/>
    <property type="project" value="UniProtKB-KW"/>
</dbReference>
<evidence type="ECO:0000259" key="12">
    <source>
        <dbReference type="Pfam" id="PF07504"/>
    </source>
</evidence>
<keyword evidence="6" id="KW-0862">Zinc</keyword>
<keyword evidence="5" id="KW-0378">Hydrolase</keyword>
<dbReference type="InterPro" id="IPR001570">
    <property type="entry name" value="Peptidase_M4_C_domain"/>
</dbReference>
<dbReference type="PANTHER" id="PTHR33794">
    <property type="entry name" value="BACILLOLYSIN"/>
    <property type="match status" value="1"/>
</dbReference>
<reference evidence="14" key="1">
    <citation type="submission" date="2018-09" db="EMBL/GenBank/DDBJ databases">
        <authorList>
            <person name="Livingstone P.G."/>
            <person name="Whitworth D.E."/>
        </authorList>
    </citation>
    <scope>NUCLEOTIDE SEQUENCE [LARGE SCALE GENOMIC DNA]</scope>
    <source>
        <strain evidence="14">CA040B</strain>
    </source>
</reference>
<dbReference type="RefSeq" id="WP_120626173.1">
    <property type="nucleotide sequence ID" value="NZ_RAWG01000091.1"/>
</dbReference>
<evidence type="ECO:0000313" key="13">
    <source>
        <dbReference type="EMBL" id="RKH42217.1"/>
    </source>
</evidence>
<dbReference type="Pfam" id="PF01447">
    <property type="entry name" value="Peptidase_M4"/>
    <property type="match status" value="1"/>
</dbReference>
<comment type="similarity">
    <text evidence="1">Belongs to the peptidase M4 family.</text>
</comment>
<evidence type="ECO:0000256" key="8">
    <source>
        <dbReference type="PIRSR" id="PIRSR623612-1"/>
    </source>
</evidence>
<dbReference type="EMBL" id="RAWG01000091">
    <property type="protein sequence ID" value="RKH42217.1"/>
    <property type="molecule type" value="Genomic_DNA"/>
</dbReference>
<feature type="active site" evidence="8">
    <location>
        <position position="354"/>
    </location>
</feature>
<keyword evidence="2" id="KW-0645">Protease</keyword>
<dbReference type="Gene3D" id="3.10.170.10">
    <property type="match status" value="1"/>
</dbReference>
<evidence type="ECO:0000256" key="1">
    <source>
        <dbReference type="ARBA" id="ARBA00009388"/>
    </source>
</evidence>
<name>A0A3A8NCX6_9BACT</name>
<dbReference type="Pfam" id="PF07504">
    <property type="entry name" value="FTP"/>
    <property type="match status" value="1"/>
</dbReference>
<keyword evidence="7" id="KW-0482">Metalloprotease</keyword>
<dbReference type="InterPro" id="IPR027268">
    <property type="entry name" value="Peptidase_M4/M1_CTD_sf"/>
</dbReference>
<evidence type="ECO:0000256" key="9">
    <source>
        <dbReference type="SAM" id="SignalP"/>
    </source>
</evidence>
<dbReference type="InterPro" id="IPR050728">
    <property type="entry name" value="Zinc_Metalloprotease_M4"/>
</dbReference>
<feature type="domain" description="Peptidase M4 C-terminal" evidence="11">
    <location>
        <begin position="364"/>
        <end position="508"/>
    </location>
</feature>
<dbReference type="AlphaFoldDB" id="A0A3A8NCX6"/>
<evidence type="ECO:0000256" key="6">
    <source>
        <dbReference type="ARBA" id="ARBA00022833"/>
    </source>
</evidence>
<evidence type="ECO:0000256" key="5">
    <source>
        <dbReference type="ARBA" id="ARBA00022801"/>
    </source>
</evidence>
<dbReference type="Gene3D" id="3.10.450.490">
    <property type="match status" value="1"/>
</dbReference>
<comment type="caution">
    <text evidence="13">The sequence shown here is derived from an EMBL/GenBank/DDBJ whole genome shotgun (WGS) entry which is preliminary data.</text>
</comment>
<dbReference type="InterPro" id="IPR011096">
    <property type="entry name" value="FTP_domain"/>
</dbReference>
<organism evidence="13 14">
    <name type="scientific">Corallococcus sicarius</name>
    <dbReference type="NCBI Taxonomy" id="2316726"/>
    <lineage>
        <taxon>Bacteria</taxon>
        <taxon>Pseudomonadati</taxon>
        <taxon>Myxococcota</taxon>
        <taxon>Myxococcia</taxon>
        <taxon>Myxococcales</taxon>
        <taxon>Cystobacterineae</taxon>
        <taxon>Myxococcaceae</taxon>
        <taxon>Corallococcus</taxon>
    </lineage>
</organism>
<evidence type="ECO:0000259" key="11">
    <source>
        <dbReference type="Pfam" id="PF02868"/>
    </source>
</evidence>
<evidence type="ECO:0000256" key="2">
    <source>
        <dbReference type="ARBA" id="ARBA00022670"/>
    </source>
</evidence>
<dbReference type="Proteomes" id="UP000273405">
    <property type="component" value="Unassembled WGS sequence"/>
</dbReference>
<protein>
    <submittedName>
        <fullName evidence="13">Peptidase M4 family protein</fullName>
    </submittedName>
</protein>
<keyword evidence="14" id="KW-1185">Reference proteome</keyword>
<feature type="active site" description="Proton donor" evidence="8">
    <location>
        <position position="436"/>
    </location>
</feature>
<evidence type="ECO:0000256" key="7">
    <source>
        <dbReference type="ARBA" id="ARBA00023049"/>
    </source>
</evidence>
<dbReference type="SUPFAM" id="SSF55486">
    <property type="entry name" value="Metalloproteases ('zincins'), catalytic domain"/>
    <property type="match status" value="1"/>
</dbReference>
<evidence type="ECO:0000256" key="3">
    <source>
        <dbReference type="ARBA" id="ARBA00022723"/>
    </source>
</evidence>
<proteinExistence type="inferred from homology"/>
<dbReference type="Pfam" id="PF02868">
    <property type="entry name" value="Peptidase_M4_C"/>
    <property type="match status" value="1"/>
</dbReference>
<evidence type="ECO:0000256" key="4">
    <source>
        <dbReference type="ARBA" id="ARBA00022729"/>
    </source>
</evidence>